<evidence type="ECO:0000313" key="2">
    <source>
        <dbReference type="EMBL" id="AYJ01163.1"/>
    </source>
</evidence>
<evidence type="ECO:0000313" key="3">
    <source>
        <dbReference type="Proteomes" id="UP000272462"/>
    </source>
</evidence>
<keyword evidence="3" id="KW-1185">Reference proteome</keyword>
<feature type="transmembrane region" description="Helical" evidence="1">
    <location>
        <begin position="192"/>
        <end position="218"/>
    </location>
</feature>
<feature type="transmembrane region" description="Helical" evidence="1">
    <location>
        <begin position="299"/>
        <end position="323"/>
    </location>
</feature>
<gene>
    <name evidence="2" type="ORF">CWO85_01275</name>
</gene>
<keyword evidence="1" id="KW-1133">Transmembrane helix</keyword>
<dbReference type="RefSeq" id="WP_121463894.1">
    <property type="nucleotide sequence ID" value="NZ_CP025121.1"/>
</dbReference>
<feature type="transmembrane region" description="Helical" evidence="1">
    <location>
        <begin position="86"/>
        <end position="107"/>
    </location>
</feature>
<proteinExistence type="predicted"/>
<feature type="transmembrane region" description="Helical" evidence="1">
    <location>
        <begin position="257"/>
        <end position="278"/>
    </location>
</feature>
<evidence type="ECO:0000256" key="1">
    <source>
        <dbReference type="SAM" id="Phobius"/>
    </source>
</evidence>
<sequence length="331" mass="39800">MNYYYLGINFVVGCLALYIIIKTKYLDFMINPSNKFYKQNFKTYINNHYDQKQNKFIHKNIDKINQSKENIFQKNKSKTVISHKSVFYRLYSLIGILILSTNIAIYFLLSCQKDKLCNIWFLTIVVIFLFYFIRFLFYCFVDVYFFSSWICLLFSLFLAIAWGVYFACLYLVEYKLLTTQFVKSNLSQIILKYFLLLFVLLPFLISFIVIFFVSYLYRANKIKVNTKFHIWLKKLFIISFFSATSFLSYILSSNNLIVLLLGLLESLFYLILYSLVWINTLNQLDRFIEQKIPKKCEWLLVWFLFEAFVMIFLAILVIIIRIVNYFVEKIK</sequence>
<organism evidence="2 3">
    <name type="scientific">Ziziphus jujuba witches'-broom phytoplasma</name>
    <dbReference type="NCBI Taxonomy" id="135727"/>
    <lineage>
        <taxon>Bacteria</taxon>
        <taxon>Bacillati</taxon>
        <taxon>Mycoplasmatota</taxon>
        <taxon>Mollicutes</taxon>
        <taxon>Acholeplasmatales</taxon>
        <taxon>Acholeplasmataceae</taxon>
        <taxon>Candidatus Phytoplasma</taxon>
        <taxon>16SrV (Elm yellows group)</taxon>
    </lineage>
</organism>
<feature type="transmembrane region" description="Helical" evidence="1">
    <location>
        <begin position="119"/>
        <end position="137"/>
    </location>
</feature>
<dbReference type="OrthoDB" id="9791178at2"/>
<dbReference type="AlphaFoldDB" id="A0A660HMA9"/>
<keyword evidence="1" id="KW-0812">Transmembrane</keyword>
<dbReference type="Proteomes" id="UP000272462">
    <property type="component" value="Chromosome"/>
</dbReference>
<protein>
    <submittedName>
        <fullName evidence="2">Uncharacterized protein</fullName>
    </submittedName>
</protein>
<feature type="transmembrane region" description="Helical" evidence="1">
    <location>
        <begin position="230"/>
        <end position="251"/>
    </location>
</feature>
<dbReference type="KEGG" id="pzi:CWO85_01275"/>
<reference evidence="2 3" key="1">
    <citation type="journal article" date="2018" name="BMC Genomics">
        <title>Comparative genome analysis of jujube witches'-broom Phytoplasma, an obligate pathogen that causes jujube witches'-broom disease.</title>
        <authorList>
            <person name="Wang J."/>
            <person name="Song L."/>
            <person name="Jiao Q."/>
            <person name="Yang S."/>
            <person name="Gao R."/>
            <person name="Lu X."/>
            <person name="Zhou G."/>
        </authorList>
    </citation>
    <scope>NUCLEOTIDE SEQUENCE [LARGE SCALE GENOMIC DNA]</scope>
    <source>
        <strain evidence="2">Jwb-nky</strain>
    </source>
</reference>
<dbReference type="EMBL" id="CP025121">
    <property type="protein sequence ID" value="AYJ01163.1"/>
    <property type="molecule type" value="Genomic_DNA"/>
</dbReference>
<feature type="transmembrane region" description="Helical" evidence="1">
    <location>
        <begin position="149"/>
        <end position="172"/>
    </location>
</feature>
<keyword evidence="1" id="KW-0472">Membrane</keyword>
<feature type="transmembrane region" description="Helical" evidence="1">
    <location>
        <begin position="6"/>
        <end position="21"/>
    </location>
</feature>
<accession>A0A660HMA9</accession>
<name>A0A660HMA9_ZIZJU</name>